<reference evidence="2" key="2">
    <citation type="journal article" date="2023" name="IMA Fungus">
        <title>Comparative genomic study of the Penicillium genus elucidates a diverse pangenome and 15 lateral gene transfer events.</title>
        <authorList>
            <person name="Petersen C."/>
            <person name="Sorensen T."/>
            <person name="Nielsen M.R."/>
            <person name="Sondergaard T.E."/>
            <person name="Sorensen J.L."/>
            <person name="Fitzpatrick D.A."/>
            <person name="Frisvad J.C."/>
            <person name="Nielsen K.L."/>
        </authorList>
    </citation>
    <scope>NUCLEOTIDE SEQUENCE</scope>
    <source>
        <strain evidence="2">IBT 23319</strain>
    </source>
</reference>
<keyword evidence="3" id="KW-1185">Reference proteome</keyword>
<name>A0A9W9NXK9_PENCI</name>
<reference evidence="2" key="1">
    <citation type="submission" date="2022-11" db="EMBL/GenBank/DDBJ databases">
        <authorList>
            <person name="Petersen C."/>
        </authorList>
    </citation>
    <scope>NUCLEOTIDE SEQUENCE</scope>
    <source>
        <strain evidence="2">IBT 23319</strain>
    </source>
</reference>
<dbReference type="InterPro" id="IPR007396">
    <property type="entry name" value="TR_PAI2-type"/>
</dbReference>
<dbReference type="SUPFAM" id="SSF50475">
    <property type="entry name" value="FMN-binding split barrel"/>
    <property type="match status" value="1"/>
</dbReference>
<evidence type="ECO:0000313" key="2">
    <source>
        <dbReference type="EMBL" id="KAJ5231491.1"/>
    </source>
</evidence>
<evidence type="ECO:0000256" key="1">
    <source>
        <dbReference type="SAM" id="MobiDB-lite"/>
    </source>
</evidence>
<evidence type="ECO:0000313" key="3">
    <source>
        <dbReference type="Proteomes" id="UP001147733"/>
    </source>
</evidence>
<dbReference type="EMBL" id="JAPQKT010000005">
    <property type="protein sequence ID" value="KAJ5231491.1"/>
    <property type="molecule type" value="Genomic_DNA"/>
</dbReference>
<feature type="region of interest" description="Disordered" evidence="1">
    <location>
        <begin position="116"/>
        <end position="142"/>
    </location>
</feature>
<sequence>MHLRPDHAVTDLPTLHAFIRSHPLGVLTTSLPSDNFPTLQCSHIPWVLDGVENDAETSEAHPGLSSKDVASNGGNSMACNGNGQTEGTKGRSTLGTLRGHIARANPHTKALIEAADPLTGPNSADGDGDGDGQGQGQGQGRLRGQELSFDKQVQAQILPEEVLIVFTSPVDHYITPQFYSASVGSRKVAPTWNYAAVQVYGRMKVYHDTKTENTEEFLTNQLGDLARLGEEGIMGYGASRDGSEMDESGQGKSPWRMVDAPVEYISMLKKGIVGMEVEISRVEGRFKGSQEKGVEDRRGVIGGLEEMGGVKARQMADFVRECSSMK</sequence>
<dbReference type="Pfam" id="PF04299">
    <property type="entry name" value="FMN_bind_2"/>
    <property type="match status" value="1"/>
</dbReference>
<organism evidence="2 3">
    <name type="scientific">Penicillium citrinum</name>
    <dbReference type="NCBI Taxonomy" id="5077"/>
    <lineage>
        <taxon>Eukaryota</taxon>
        <taxon>Fungi</taxon>
        <taxon>Dikarya</taxon>
        <taxon>Ascomycota</taxon>
        <taxon>Pezizomycotina</taxon>
        <taxon>Eurotiomycetes</taxon>
        <taxon>Eurotiomycetidae</taxon>
        <taxon>Eurotiales</taxon>
        <taxon>Aspergillaceae</taxon>
        <taxon>Penicillium</taxon>
    </lineage>
</organism>
<feature type="compositionally biased region" description="Gly residues" evidence="1">
    <location>
        <begin position="131"/>
        <end position="141"/>
    </location>
</feature>
<accession>A0A9W9NXK9</accession>
<dbReference type="InterPro" id="IPR012349">
    <property type="entry name" value="Split_barrel_FMN-bd"/>
</dbReference>
<comment type="caution">
    <text evidence="2">The sequence shown here is derived from an EMBL/GenBank/DDBJ whole genome shotgun (WGS) entry which is preliminary data.</text>
</comment>
<feature type="compositionally biased region" description="Polar residues" evidence="1">
    <location>
        <begin position="68"/>
        <end position="93"/>
    </location>
</feature>
<feature type="region of interest" description="Disordered" evidence="1">
    <location>
        <begin position="55"/>
        <end position="93"/>
    </location>
</feature>
<proteinExistence type="predicted"/>
<gene>
    <name evidence="2" type="ORF">N7469_006079</name>
</gene>
<dbReference type="OrthoDB" id="2101473at2759"/>
<dbReference type="Gene3D" id="2.30.110.10">
    <property type="entry name" value="Electron Transport, Fmn-binding Protein, Chain A"/>
    <property type="match status" value="1"/>
</dbReference>
<dbReference type="RefSeq" id="XP_056500235.1">
    <property type="nucleotide sequence ID" value="XM_056644997.1"/>
</dbReference>
<dbReference type="Proteomes" id="UP001147733">
    <property type="component" value="Unassembled WGS sequence"/>
</dbReference>
<dbReference type="PANTHER" id="PTHR35802">
    <property type="entry name" value="PROTEASE SYNTHASE AND SPORULATION PROTEIN PAI 2"/>
    <property type="match status" value="1"/>
</dbReference>
<dbReference type="GeneID" id="81384164"/>
<dbReference type="PANTHER" id="PTHR35802:SF1">
    <property type="entry name" value="PROTEASE SYNTHASE AND SPORULATION PROTEIN PAI 2"/>
    <property type="match status" value="1"/>
</dbReference>
<dbReference type="AlphaFoldDB" id="A0A9W9NXK9"/>
<protein>
    <submittedName>
        <fullName evidence="2">FMN-binding split barrel-related protein</fullName>
    </submittedName>
</protein>